<evidence type="ECO:0000313" key="1">
    <source>
        <dbReference type="EMBL" id="KAA6400685.1"/>
    </source>
</evidence>
<dbReference type="Gene3D" id="3.10.10.10">
    <property type="entry name" value="HIV Type 1 Reverse Transcriptase, subunit A, domain 1"/>
    <property type="match status" value="1"/>
</dbReference>
<dbReference type="Proteomes" id="UP000324800">
    <property type="component" value="Unassembled WGS sequence"/>
</dbReference>
<accession>A0A5J4X1Z6</accession>
<evidence type="ECO:0000313" key="2">
    <source>
        <dbReference type="Proteomes" id="UP000324800"/>
    </source>
</evidence>
<dbReference type="Gene3D" id="3.30.70.270">
    <property type="match status" value="1"/>
</dbReference>
<dbReference type="EMBL" id="SNRW01000522">
    <property type="protein sequence ID" value="KAA6400685.1"/>
    <property type="molecule type" value="Genomic_DNA"/>
</dbReference>
<comment type="caution">
    <text evidence="1">The sequence shown here is derived from an EMBL/GenBank/DDBJ whole genome shotgun (WGS) entry which is preliminary data.</text>
</comment>
<sequence>MGIINQELKGQVINQESDNQVFFYNSIFSVQKKRVKWQKILECRIFNRQIQVESFKMEGVRENRDIIQQANYATSPNLHKSYHHFAVPIQIRSFLDFYFEKKSYRYIGMSFGVAVASRIFTKTLMMAITEIRKRWKEI</sequence>
<dbReference type="InterPro" id="IPR043128">
    <property type="entry name" value="Rev_trsase/Diguanyl_cyclase"/>
</dbReference>
<dbReference type="InterPro" id="IPR043502">
    <property type="entry name" value="DNA/RNA_pol_sf"/>
</dbReference>
<proteinExistence type="predicted"/>
<reference evidence="1 2" key="1">
    <citation type="submission" date="2019-03" db="EMBL/GenBank/DDBJ databases">
        <title>Single cell metagenomics reveals metabolic interactions within the superorganism composed of flagellate Streblomastix strix and complex community of Bacteroidetes bacteria on its surface.</title>
        <authorList>
            <person name="Treitli S.C."/>
            <person name="Kolisko M."/>
            <person name="Husnik F."/>
            <person name="Keeling P."/>
            <person name="Hampl V."/>
        </authorList>
    </citation>
    <scope>NUCLEOTIDE SEQUENCE [LARGE SCALE GENOMIC DNA]</scope>
    <source>
        <strain evidence="1">ST1C</strain>
    </source>
</reference>
<name>A0A5J4X1Z6_9EUKA</name>
<dbReference type="SUPFAM" id="SSF56672">
    <property type="entry name" value="DNA/RNA polymerases"/>
    <property type="match status" value="1"/>
</dbReference>
<organism evidence="1 2">
    <name type="scientific">Streblomastix strix</name>
    <dbReference type="NCBI Taxonomy" id="222440"/>
    <lineage>
        <taxon>Eukaryota</taxon>
        <taxon>Metamonada</taxon>
        <taxon>Preaxostyla</taxon>
        <taxon>Oxymonadida</taxon>
        <taxon>Streblomastigidae</taxon>
        <taxon>Streblomastix</taxon>
    </lineage>
</organism>
<gene>
    <name evidence="1" type="ORF">EZS28_003796</name>
</gene>
<protein>
    <submittedName>
        <fullName evidence="1">Uncharacterized protein</fullName>
    </submittedName>
</protein>
<dbReference type="AlphaFoldDB" id="A0A5J4X1Z6"/>